<feature type="compositionally biased region" description="Low complexity" evidence="4">
    <location>
        <begin position="204"/>
        <end position="217"/>
    </location>
</feature>
<name>A0A8T0MTT6_PANVG</name>
<feature type="compositionally biased region" description="Acidic residues" evidence="4">
    <location>
        <begin position="245"/>
        <end position="264"/>
    </location>
</feature>
<evidence type="ECO:0000256" key="2">
    <source>
        <dbReference type="ARBA" id="ARBA00023015"/>
    </source>
</evidence>
<evidence type="ECO:0000256" key="3">
    <source>
        <dbReference type="ARBA" id="ARBA00023163"/>
    </source>
</evidence>
<keyword evidence="1" id="KW-0678">Repressor</keyword>
<keyword evidence="2" id="KW-0805">Transcription regulation</keyword>
<dbReference type="AlphaFoldDB" id="A0A8T0MTT6"/>
<dbReference type="EMBL" id="CM029054">
    <property type="protein sequence ID" value="KAG2540445.1"/>
    <property type="molecule type" value="Genomic_DNA"/>
</dbReference>
<proteinExistence type="predicted"/>
<evidence type="ECO:0000313" key="5">
    <source>
        <dbReference type="EMBL" id="KAG2540445.1"/>
    </source>
</evidence>
<accession>A0A8T0MTT6</accession>
<comment type="caution">
    <text evidence="5">The sequence shown here is derived from an EMBL/GenBank/DDBJ whole genome shotgun (WGS) entry which is preliminary data.</text>
</comment>
<evidence type="ECO:0000256" key="1">
    <source>
        <dbReference type="ARBA" id="ARBA00022491"/>
    </source>
</evidence>
<organism evidence="5 6">
    <name type="scientific">Panicum virgatum</name>
    <name type="common">Blackwell switchgrass</name>
    <dbReference type="NCBI Taxonomy" id="38727"/>
    <lineage>
        <taxon>Eukaryota</taxon>
        <taxon>Viridiplantae</taxon>
        <taxon>Streptophyta</taxon>
        <taxon>Embryophyta</taxon>
        <taxon>Tracheophyta</taxon>
        <taxon>Spermatophyta</taxon>
        <taxon>Magnoliopsida</taxon>
        <taxon>Liliopsida</taxon>
        <taxon>Poales</taxon>
        <taxon>Poaceae</taxon>
        <taxon>PACMAD clade</taxon>
        <taxon>Panicoideae</taxon>
        <taxon>Panicodae</taxon>
        <taxon>Paniceae</taxon>
        <taxon>Panicinae</taxon>
        <taxon>Panicum</taxon>
        <taxon>Panicum sect. Hiantes</taxon>
    </lineage>
</organism>
<keyword evidence="3" id="KW-0804">Transcription</keyword>
<dbReference type="Proteomes" id="UP000823388">
    <property type="component" value="Chromosome 9N"/>
</dbReference>
<feature type="region of interest" description="Disordered" evidence="4">
    <location>
        <begin position="175"/>
        <end position="264"/>
    </location>
</feature>
<feature type="compositionally biased region" description="Polar residues" evidence="4">
    <location>
        <begin position="175"/>
        <end position="195"/>
    </location>
</feature>
<keyword evidence="6" id="KW-1185">Reference proteome</keyword>
<evidence type="ECO:0000313" key="6">
    <source>
        <dbReference type="Proteomes" id="UP000823388"/>
    </source>
</evidence>
<protein>
    <submittedName>
        <fullName evidence="5">Uncharacterized protein</fullName>
    </submittedName>
</protein>
<evidence type="ECO:0000256" key="4">
    <source>
        <dbReference type="SAM" id="MobiDB-lite"/>
    </source>
</evidence>
<dbReference type="PANTHER" id="PTHR33388:SF13">
    <property type="match status" value="1"/>
</dbReference>
<sequence>MRVSRSPQARVNAEIQLSFPIERTASIARPPARRAARLYSDARACVEGTADGWRAAAIMVSGGGSREAGRKRKAAASPEAAAMRREPRRGLGVAELERIRVALEAAERCYAAPPQLAPPPALAPPPPAALVVHGASLATVGNGALQLQLPRGCFTPYYVAAQHYESLTRLFASSGHPSPSLQNGRRQADQIQSAVTAPPATGQAASSESSSSAYHQQRQGRRRRTQQQPAETAVPAAQVPFVDLVDSDDDNGGEVEELDLELRL</sequence>
<dbReference type="PANTHER" id="PTHR33388">
    <property type="entry name" value="OS01G0212500 PROTEIN"/>
    <property type="match status" value="1"/>
</dbReference>
<dbReference type="InterPro" id="IPR040356">
    <property type="entry name" value="SPEAR"/>
</dbReference>
<gene>
    <name evidence="5" type="ORF">PVAP13_9NG553900</name>
</gene>
<dbReference type="GO" id="GO:0003700">
    <property type="term" value="F:DNA-binding transcription factor activity"/>
    <property type="evidence" value="ECO:0007669"/>
    <property type="project" value="InterPro"/>
</dbReference>
<reference evidence="5" key="1">
    <citation type="submission" date="2020-05" db="EMBL/GenBank/DDBJ databases">
        <title>WGS assembly of Panicum virgatum.</title>
        <authorList>
            <person name="Lovell J.T."/>
            <person name="Jenkins J."/>
            <person name="Shu S."/>
            <person name="Juenger T.E."/>
            <person name="Schmutz J."/>
        </authorList>
    </citation>
    <scope>NUCLEOTIDE SEQUENCE</scope>
    <source>
        <strain evidence="5">AP13</strain>
    </source>
</reference>